<dbReference type="GO" id="GO:0016413">
    <property type="term" value="F:O-acetyltransferase activity"/>
    <property type="evidence" value="ECO:0007669"/>
    <property type="project" value="InterPro"/>
</dbReference>
<feature type="domain" description="Trichome birefringence-like C-terminal" evidence="2">
    <location>
        <begin position="2"/>
        <end position="149"/>
    </location>
</feature>
<dbReference type="InterPro" id="IPR029962">
    <property type="entry name" value="TBL"/>
</dbReference>
<dbReference type="Pfam" id="PF13839">
    <property type="entry name" value="PC-Esterase"/>
    <property type="match status" value="1"/>
</dbReference>
<dbReference type="GO" id="GO:0005794">
    <property type="term" value="C:Golgi apparatus"/>
    <property type="evidence" value="ECO:0007669"/>
    <property type="project" value="TreeGrafter"/>
</dbReference>
<name>A0A427B628_ENSVE</name>
<evidence type="ECO:0000313" key="3">
    <source>
        <dbReference type="EMBL" id="RRT83949.1"/>
    </source>
</evidence>
<comment type="caution">
    <text evidence="3">The sequence shown here is derived from an EMBL/GenBank/DDBJ whole genome shotgun (WGS) entry which is preliminary data.</text>
</comment>
<evidence type="ECO:0000313" key="4">
    <source>
        <dbReference type="Proteomes" id="UP000287651"/>
    </source>
</evidence>
<dbReference type="EMBL" id="AMZH03000403">
    <property type="protein sequence ID" value="RRT83949.1"/>
    <property type="molecule type" value="Genomic_DNA"/>
</dbReference>
<sequence length="187" mass="21635">MEMSVDDAYQRSIRTLLEWVHKEVNRNKTQVIFRTYAPVHFRAGNWKTGGNCHLETLPDLSPSQPSSEAWVHFLKPFSDTPSKRNSTTTTSEALGLDLLNVTQMTARRKDGHLSIFYLANTAHAPLHRQDCSHWCLPGVPDAWNQLLYALFVRREESMLQYGAPLRENFFRNPVDELAHRHLLRTLH</sequence>
<dbReference type="AlphaFoldDB" id="A0A427B628"/>
<gene>
    <name evidence="3" type="ORF">B296_00005372</name>
</gene>
<dbReference type="InterPro" id="IPR026057">
    <property type="entry name" value="TBL_C"/>
</dbReference>
<accession>A0A427B628</accession>
<dbReference type="PANTHER" id="PTHR32285:SF213">
    <property type="entry name" value="PROTEIN TRICHOME BIREFRINGENCE-LIKE 11"/>
    <property type="match status" value="1"/>
</dbReference>
<evidence type="ECO:0000259" key="2">
    <source>
        <dbReference type="Pfam" id="PF13839"/>
    </source>
</evidence>
<evidence type="ECO:0000256" key="1">
    <source>
        <dbReference type="ARBA" id="ARBA00007727"/>
    </source>
</evidence>
<reference evidence="3 4" key="1">
    <citation type="journal article" date="2014" name="Agronomy (Basel)">
        <title>A Draft Genome Sequence for Ensete ventricosum, the Drought-Tolerant Tree Against Hunger.</title>
        <authorList>
            <person name="Harrison J."/>
            <person name="Moore K.A."/>
            <person name="Paszkiewicz K."/>
            <person name="Jones T."/>
            <person name="Grant M."/>
            <person name="Ambacheew D."/>
            <person name="Muzemil S."/>
            <person name="Studholme D.J."/>
        </authorList>
    </citation>
    <scope>NUCLEOTIDE SEQUENCE [LARGE SCALE GENOMIC DNA]</scope>
</reference>
<proteinExistence type="inferred from homology"/>
<dbReference type="PANTHER" id="PTHR32285">
    <property type="entry name" value="PROTEIN TRICHOME BIREFRINGENCE-LIKE 9-RELATED"/>
    <property type="match status" value="1"/>
</dbReference>
<dbReference type="Proteomes" id="UP000287651">
    <property type="component" value="Unassembled WGS sequence"/>
</dbReference>
<organism evidence="3 4">
    <name type="scientific">Ensete ventricosum</name>
    <name type="common">Abyssinian banana</name>
    <name type="synonym">Musa ensete</name>
    <dbReference type="NCBI Taxonomy" id="4639"/>
    <lineage>
        <taxon>Eukaryota</taxon>
        <taxon>Viridiplantae</taxon>
        <taxon>Streptophyta</taxon>
        <taxon>Embryophyta</taxon>
        <taxon>Tracheophyta</taxon>
        <taxon>Spermatophyta</taxon>
        <taxon>Magnoliopsida</taxon>
        <taxon>Liliopsida</taxon>
        <taxon>Zingiberales</taxon>
        <taxon>Musaceae</taxon>
        <taxon>Ensete</taxon>
    </lineage>
</organism>
<comment type="similarity">
    <text evidence="1">Belongs to the PC-esterase family. TBL subfamily.</text>
</comment>
<protein>
    <recommendedName>
        <fullName evidence="2">Trichome birefringence-like C-terminal domain-containing protein</fullName>
    </recommendedName>
</protein>